<accession>A0ABM0SKY1</accession>
<reference evidence="1" key="1">
    <citation type="journal article" date="2014" name="Nat. Commun.">
        <title>The emerging biofuel crop Camelina sativa retains a highly undifferentiated hexaploid genome structure.</title>
        <authorList>
            <person name="Kagale S."/>
            <person name="Koh C."/>
            <person name="Nixon J."/>
            <person name="Bollina V."/>
            <person name="Clarke W.E."/>
            <person name="Tuteja R."/>
            <person name="Spillane C."/>
            <person name="Robinson S.J."/>
            <person name="Links M.G."/>
            <person name="Clarke C."/>
            <person name="Higgins E.E."/>
            <person name="Huebert T."/>
            <person name="Sharpe A.G."/>
            <person name="Parkin I.A."/>
        </authorList>
    </citation>
    <scope>NUCLEOTIDE SEQUENCE [LARGE SCALE GENOMIC DNA]</scope>
    <source>
        <strain evidence="1">cv. DH55</strain>
    </source>
</reference>
<evidence type="ECO:0000313" key="1">
    <source>
        <dbReference type="Proteomes" id="UP000694864"/>
    </source>
</evidence>
<dbReference type="Proteomes" id="UP000694864">
    <property type="component" value="Chromosome 6"/>
</dbReference>
<keyword evidence="1" id="KW-1185">Reference proteome</keyword>
<sequence>MKKPVYLDGSLHWLRTDGSIVAFNPETEHARLILTKFPQELSLKTLFAADDNNLTLISETEGVVNVYALENTLIDPKWVLVRQFRYGVLDEQRLIRWKVAAYDGKCLVLEFCKVYNDNRVVHGYDLRTNKWLFMGSIPGSCDATLDYFLFTPPSSTITVE</sequence>
<dbReference type="RefSeq" id="XP_010412695.2">
    <property type="nucleotide sequence ID" value="XM_010414393.2"/>
</dbReference>
<organism evidence="1 2">
    <name type="scientific">Camelina sativa</name>
    <name type="common">False flax</name>
    <name type="synonym">Myagrum sativum</name>
    <dbReference type="NCBI Taxonomy" id="90675"/>
    <lineage>
        <taxon>Eukaryota</taxon>
        <taxon>Viridiplantae</taxon>
        <taxon>Streptophyta</taxon>
        <taxon>Embryophyta</taxon>
        <taxon>Tracheophyta</taxon>
        <taxon>Spermatophyta</taxon>
        <taxon>Magnoliopsida</taxon>
        <taxon>eudicotyledons</taxon>
        <taxon>Gunneridae</taxon>
        <taxon>Pentapetalae</taxon>
        <taxon>rosids</taxon>
        <taxon>malvids</taxon>
        <taxon>Brassicales</taxon>
        <taxon>Brassicaceae</taxon>
        <taxon>Camelineae</taxon>
        <taxon>Camelina</taxon>
    </lineage>
</organism>
<proteinExistence type="predicted"/>
<gene>
    <name evidence="2" type="primary">LOC104699040</name>
</gene>
<evidence type="ECO:0000313" key="2">
    <source>
        <dbReference type="RefSeq" id="XP_010412695.2"/>
    </source>
</evidence>
<reference evidence="2" key="2">
    <citation type="submission" date="2025-08" db="UniProtKB">
        <authorList>
            <consortium name="RefSeq"/>
        </authorList>
    </citation>
    <scope>IDENTIFICATION</scope>
    <source>
        <tissue evidence="2">Leaf</tissue>
    </source>
</reference>
<dbReference type="GeneID" id="104699040"/>
<name>A0ABM0SKY1_CAMSA</name>
<protein>
    <submittedName>
        <fullName evidence="2">F-box protein At1g20795</fullName>
    </submittedName>
</protein>